<proteinExistence type="predicted"/>
<evidence type="ECO:0000313" key="2">
    <source>
        <dbReference type="EMBL" id="THG06657.1"/>
    </source>
</evidence>
<dbReference type="PROSITE" id="PS50004">
    <property type="entry name" value="C2"/>
    <property type="match status" value="1"/>
</dbReference>
<dbReference type="AlphaFoldDB" id="A0A4V3WLZ4"/>
<dbReference type="Gene3D" id="2.60.40.150">
    <property type="entry name" value="C2 domain"/>
    <property type="match status" value="1"/>
</dbReference>
<sequence length="156" mass="17282">MEQRQLEITIVSAKGLKDVGHFSKMDIFVSIAISGDLSTHQKTSVDKDGGSTPSWNYPMKFTIDEAAIQMNGLNLIFTLRHERTLVGDKDVGEVHVPVKNLLNNAGESKSPISAKYRVRKPSGKAKGQKSLLTNSERFIKMARIVVILKDKLTMAK</sequence>
<evidence type="ECO:0000259" key="1">
    <source>
        <dbReference type="PROSITE" id="PS50004"/>
    </source>
</evidence>
<dbReference type="Pfam" id="PF00168">
    <property type="entry name" value="C2"/>
    <property type="match status" value="1"/>
</dbReference>
<dbReference type="InterPro" id="IPR000008">
    <property type="entry name" value="C2_dom"/>
</dbReference>
<dbReference type="EMBL" id="SDRB02010408">
    <property type="protein sequence ID" value="THG06657.1"/>
    <property type="molecule type" value="Genomic_DNA"/>
</dbReference>
<dbReference type="SUPFAM" id="SSF49562">
    <property type="entry name" value="C2 domain (Calcium/lipid-binding domain, CaLB)"/>
    <property type="match status" value="1"/>
</dbReference>
<dbReference type="SMART" id="SM00239">
    <property type="entry name" value="C2"/>
    <property type="match status" value="1"/>
</dbReference>
<dbReference type="InterPro" id="IPR035892">
    <property type="entry name" value="C2_domain_sf"/>
</dbReference>
<protein>
    <recommendedName>
        <fullName evidence="1">C2 domain-containing protein</fullName>
    </recommendedName>
</protein>
<feature type="domain" description="C2" evidence="1">
    <location>
        <begin position="1"/>
        <end position="111"/>
    </location>
</feature>
<gene>
    <name evidence="2" type="ORF">TEA_005280</name>
</gene>
<organism evidence="2 3">
    <name type="scientific">Camellia sinensis var. sinensis</name>
    <name type="common">China tea</name>
    <dbReference type="NCBI Taxonomy" id="542762"/>
    <lineage>
        <taxon>Eukaryota</taxon>
        <taxon>Viridiplantae</taxon>
        <taxon>Streptophyta</taxon>
        <taxon>Embryophyta</taxon>
        <taxon>Tracheophyta</taxon>
        <taxon>Spermatophyta</taxon>
        <taxon>Magnoliopsida</taxon>
        <taxon>eudicotyledons</taxon>
        <taxon>Gunneridae</taxon>
        <taxon>Pentapetalae</taxon>
        <taxon>asterids</taxon>
        <taxon>Ericales</taxon>
        <taxon>Theaceae</taxon>
        <taxon>Camellia</taxon>
    </lineage>
</organism>
<evidence type="ECO:0000313" key="3">
    <source>
        <dbReference type="Proteomes" id="UP000306102"/>
    </source>
</evidence>
<comment type="caution">
    <text evidence="2">The sequence shown here is derived from an EMBL/GenBank/DDBJ whole genome shotgun (WGS) entry which is preliminary data.</text>
</comment>
<name>A0A4V3WLZ4_CAMSN</name>
<dbReference type="PANTHER" id="PTHR32246:SF173">
    <property type="entry name" value="C2 DOMAIN-CONTAINING PROTEIN"/>
    <property type="match status" value="1"/>
</dbReference>
<dbReference type="InterPro" id="IPR044750">
    <property type="entry name" value="C2_SRC2/BAP"/>
</dbReference>
<dbReference type="Proteomes" id="UP000306102">
    <property type="component" value="Unassembled WGS sequence"/>
</dbReference>
<reference evidence="2 3" key="1">
    <citation type="journal article" date="2018" name="Proc. Natl. Acad. Sci. U.S.A.">
        <title>Draft genome sequence of Camellia sinensis var. sinensis provides insights into the evolution of the tea genome and tea quality.</title>
        <authorList>
            <person name="Wei C."/>
            <person name="Yang H."/>
            <person name="Wang S."/>
            <person name="Zhao J."/>
            <person name="Liu C."/>
            <person name="Gao L."/>
            <person name="Xia E."/>
            <person name="Lu Y."/>
            <person name="Tai Y."/>
            <person name="She G."/>
            <person name="Sun J."/>
            <person name="Cao H."/>
            <person name="Tong W."/>
            <person name="Gao Q."/>
            <person name="Li Y."/>
            <person name="Deng W."/>
            <person name="Jiang X."/>
            <person name="Wang W."/>
            <person name="Chen Q."/>
            <person name="Zhang S."/>
            <person name="Li H."/>
            <person name="Wu J."/>
            <person name="Wang P."/>
            <person name="Li P."/>
            <person name="Shi C."/>
            <person name="Zheng F."/>
            <person name="Jian J."/>
            <person name="Huang B."/>
            <person name="Shan D."/>
            <person name="Shi M."/>
            <person name="Fang C."/>
            <person name="Yue Y."/>
            <person name="Li F."/>
            <person name="Li D."/>
            <person name="Wei S."/>
            <person name="Han B."/>
            <person name="Jiang C."/>
            <person name="Yin Y."/>
            <person name="Xia T."/>
            <person name="Zhang Z."/>
            <person name="Bennetzen J.L."/>
            <person name="Zhao S."/>
            <person name="Wan X."/>
        </authorList>
    </citation>
    <scope>NUCLEOTIDE SEQUENCE [LARGE SCALE GENOMIC DNA]</scope>
    <source>
        <strain evidence="3">cv. Shuchazao</strain>
        <tissue evidence="2">Leaf</tissue>
    </source>
</reference>
<keyword evidence="3" id="KW-1185">Reference proteome</keyword>
<dbReference type="GO" id="GO:0006952">
    <property type="term" value="P:defense response"/>
    <property type="evidence" value="ECO:0007669"/>
    <property type="project" value="InterPro"/>
</dbReference>
<dbReference type="CDD" id="cd04051">
    <property type="entry name" value="C2_SRC2_like"/>
    <property type="match status" value="1"/>
</dbReference>
<dbReference type="PANTHER" id="PTHR32246">
    <property type="entry name" value="INGRESSION PROTEIN FIC1"/>
    <property type="match status" value="1"/>
</dbReference>
<accession>A0A4V3WLZ4</accession>